<dbReference type="AlphaFoldDB" id="A0A0D9UWI8"/>
<reference evidence="5" key="3">
    <citation type="submission" date="2015-04" db="UniProtKB">
        <authorList>
            <consortium name="EnsemblPlants"/>
        </authorList>
    </citation>
    <scope>IDENTIFICATION</scope>
</reference>
<dbReference type="GO" id="GO:0016020">
    <property type="term" value="C:membrane"/>
    <property type="evidence" value="ECO:0007669"/>
    <property type="project" value="UniProtKB-SubCell"/>
</dbReference>
<dbReference type="EnsemblPlants" id="LPERR01G02230.1">
    <property type="protein sequence ID" value="LPERR01G02230.1"/>
    <property type="gene ID" value="LPERR01G02230"/>
</dbReference>
<keyword evidence="2 3" id="KW-0732">Signal</keyword>
<dbReference type="Gramene" id="LPERR01G02230.1">
    <property type="protein sequence ID" value="LPERR01G02230.1"/>
    <property type="gene ID" value="LPERR01G02230"/>
</dbReference>
<dbReference type="STRING" id="77586.A0A0D9UWI8"/>
<evidence type="ECO:0000313" key="6">
    <source>
        <dbReference type="Proteomes" id="UP000032180"/>
    </source>
</evidence>
<dbReference type="PANTHER" id="PTHR33138:SF9">
    <property type="entry name" value="OS01G0136500 PROTEIN"/>
    <property type="match status" value="1"/>
</dbReference>
<feature type="signal peptide" evidence="3">
    <location>
        <begin position="1"/>
        <end position="22"/>
    </location>
</feature>
<dbReference type="HOGENOM" id="CLU_000288_38_6_1"/>
<dbReference type="PANTHER" id="PTHR33138">
    <property type="entry name" value="OS01G0690200 PROTEIN"/>
    <property type="match status" value="1"/>
</dbReference>
<feature type="chain" id="PRO_5002347205" description="Wall-associated receptor kinase galacturonan-binding domain-containing protein" evidence="3">
    <location>
        <begin position="23"/>
        <end position="210"/>
    </location>
</feature>
<dbReference type="InterPro" id="IPR025287">
    <property type="entry name" value="WAK_GUB"/>
</dbReference>
<dbReference type="Proteomes" id="UP000032180">
    <property type="component" value="Chromosome 1"/>
</dbReference>
<organism evidence="5 6">
    <name type="scientific">Leersia perrieri</name>
    <dbReference type="NCBI Taxonomy" id="77586"/>
    <lineage>
        <taxon>Eukaryota</taxon>
        <taxon>Viridiplantae</taxon>
        <taxon>Streptophyta</taxon>
        <taxon>Embryophyta</taxon>
        <taxon>Tracheophyta</taxon>
        <taxon>Spermatophyta</taxon>
        <taxon>Magnoliopsida</taxon>
        <taxon>Liliopsida</taxon>
        <taxon>Poales</taxon>
        <taxon>Poaceae</taxon>
        <taxon>BOP clade</taxon>
        <taxon>Oryzoideae</taxon>
        <taxon>Oryzeae</taxon>
        <taxon>Oryzinae</taxon>
        <taxon>Leersia</taxon>
    </lineage>
</organism>
<sequence>MALTCFIAFHWLPLMLATAAMGVEDGAACMVSKKCGSLTISSLFWIIDNQTDRPCGALNFQVDCNISIGVATLRSSTDAGFQIMDISYGDRTLFALDVHKLLCLKSHNDCRILVWNTSVKLVISFRISTANRNLTFYNCMETLVVWQREQLGLVETRCRGNTFNRMGGQSYDGDGYTLEKCNSALLPMSTSLTAKRTPPATRSSLLMASS</sequence>
<keyword evidence="6" id="KW-1185">Reference proteome</keyword>
<evidence type="ECO:0000256" key="2">
    <source>
        <dbReference type="ARBA" id="ARBA00022729"/>
    </source>
</evidence>
<evidence type="ECO:0000313" key="5">
    <source>
        <dbReference type="EnsemblPlants" id="LPERR01G02230.1"/>
    </source>
</evidence>
<dbReference type="GO" id="GO:0030247">
    <property type="term" value="F:polysaccharide binding"/>
    <property type="evidence" value="ECO:0007669"/>
    <property type="project" value="InterPro"/>
</dbReference>
<reference evidence="5 6" key="1">
    <citation type="submission" date="2012-08" db="EMBL/GenBank/DDBJ databases">
        <title>Oryza genome evolution.</title>
        <authorList>
            <person name="Wing R.A."/>
        </authorList>
    </citation>
    <scope>NUCLEOTIDE SEQUENCE</scope>
</reference>
<name>A0A0D9UWI8_9ORYZ</name>
<evidence type="ECO:0000259" key="4">
    <source>
        <dbReference type="Pfam" id="PF13947"/>
    </source>
</evidence>
<evidence type="ECO:0000256" key="1">
    <source>
        <dbReference type="ARBA" id="ARBA00004167"/>
    </source>
</evidence>
<accession>A0A0D9UWI8</accession>
<protein>
    <recommendedName>
        <fullName evidence="4">Wall-associated receptor kinase galacturonan-binding domain-containing protein</fullName>
    </recommendedName>
</protein>
<reference evidence="6" key="2">
    <citation type="submission" date="2013-12" db="EMBL/GenBank/DDBJ databases">
        <authorList>
            <person name="Yu Y."/>
            <person name="Lee S."/>
            <person name="de Baynast K."/>
            <person name="Wissotski M."/>
            <person name="Liu L."/>
            <person name="Talag J."/>
            <person name="Goicoechea J."/>
            <person name="Angelova A."/>
            <person name="Jetty R."/>
            <person name="Kudrna D."/>
            <person name="Golser W."/>
            <person name="Rivera L."/>
            <person name="Zhang J."/>
            <person name="Wing R."/>
        </authorList>
    </citation>
    <scope>NUCLEOTIDE SEQUENCE</scope>
</reference>
<evidence type="ECO:0000256" key="3">
    <source>
        <dbReference type="SAM" id="SignalP"/>
    </source>
</evidence>
<dbReference type="Pfam" id="PF13947">
    <property type="entry name" value="GUB_WAK_bind"/>
    <property type="match status" value="1"/>
</dbReference>
<proteinExistence type="predicted"/>
<comment type="subcellular location">
    <subcellularLocation>
        <location evidence="1">Membrane</location>
        <topology evidence="1">Single-pass membrane protein</topology>
    </subcellularLocation>
</comment>
<feature type="domain" description="Wall-associated receptor kinase galacturonan-binding" evidence="4">
    <location>
        <begin position="33"/>
        <end position="94"/>
    </location>
</feature>